<dbReference type="Proteomes" id="UP000887116">
    <property type="component" value="Unassembled WGS sequence"/>
</dbReference>
<keyword evidence="3" id="KW-1185">Reference proteome</keyword>
<accession>A0A8X6H1Z4</accession>
<dbReference type="OrthoDB" id="6432551at2759"/>
<feature type="compositionally biased region" description="Basic and acidic residues" evidence="1">
    <location>
        <begin position="433"/>
        <end position="446"/>
    </location>
</feature>
<protein>
    <submittedName>
        <fullName evidence="2">Uncharacterized protein</fullName>
    </submittedName>
</protein>
<gene>
    <name evidence="2" type="primary">AVEN_199150_1</name>
    <name evidence="2" type="ORF">TNCT_368921</name>
</gene>
<dbReference type="EMBL" id="BMAO01020191">
    <property type="protein sequence ID" value="GFQ65537.1"/>
    <property type="molecule type" value="Genomic_DNA"/>
</dbReference>
<feature type="region of interest" description="Disordered" evidence="1">
    <location>
        <begin position="415"/>
        <end position="527"/>
    </location>
</feature>
<feature type="compositionally biased region" description="Polar residues" evidence="1">
    <location>
        <begin position="515"/>
        <end position="527"/>
    </location>
</feature>
<evidence type="ECO:0000313" key="2">
    <source>
        <dbReference type="EMBL" id="GFQ65537.1"/>
    </source>
</evidence>
<reference evidence="2" key="1">
    <citation type="submission" date="2020-07" db="EMBL/GenBank/DDBJ databases">
        <title>Multicomponent nature underlies the extraordinary mechanical properties of spider dragline silk.</title>
        <authorList>
            <person name="Kono N."/>
            <person name="Nakamura H."/>
            <person name="Mori M."/>
            <person name="Yoshida Y."/>
            <person name="Ohtoshi R."/>
            <person name="Malay A.D."/>
            <person name="Moran D.A.P."/>
            <person name="Tomita M."/>
            <person name="Numata K."/>
            <person name="Arakawa K."/>
        </authorList>
    </citation>
    <scope>NUCLEOTIDE SEQUENCE</scope>
</reference>
<organism evidence="2 3">
    <name type="scientific">Trichonephila clavata</name>
    <name type="common">Joro spider</name>
    <name type="synonym">Nephila clavata</name>
    <dbReference type="NCBI Taxonomy" id="2740835"/>
    <lineage>
        <taxon>Eukaryota</taxon>
        <taxon>Metazoa</taxon>
        <taxon>Ecdysozoa</taxon>
        <taxon>Arthropoda</taxon>
        <taxon>Chelicerata</taxon>
        <taxon>Arachnida</taxon>
        <taxon>Araneae</taxon>
        <taxon>Araneomorphae</taxon>
        <taxon>Entelegynae</taxon>
        <taxon>Araneoidea</taxon>
        <taxon>Nephilidae</taxon>
        <taxon>Trichonephila</taxon>
    </lineage>
</organism>
<sequence length="715" mass="81862">MIKPNNRNKKYMNSFYPFFGVKKPTKIKGFTNSIHQSSAEISESESSKEIPRKESSSFSNLFMRNTCTLCDTSVPKTLGSSFRKCDRISNVSPISNRPSFCGERISNLRNSSFNYIEKNAVPLRTYRSKNSQSVEYPRLSSATLLREANKNLSLRHSIGSRKIRIRENVNQNKISTKTKRTDIKQDFITDYLFSILPENKDRLRVKSPKKIMKKIIKNRIVSNDKENIKPYSGTNQVFEHSAQVDKPHAINPETEITSKNKMLNDTDLTKEFELCNRDKEKLLNEKSLQNSATQRKQVLKNLKDNQRNDTPYSKKNITIKSVKHLNKNETRCVCSSAKKKLKNKENTEKDVYGVNSKKKVLPNLRKKERTLNENENKQRNISGDASSELKITESNKPLECRKGYSAPLKTNVEKSHIPIPETSHVNPLTDNNPDIKKSTLKLKDLTNNKTFFENNATAKKSNSDSGNNGKENQIRPPLGKSSRKSKRKCLSQNESKQKEGKTTLNKGKLLEETFSYPSTSTPFESPQVETRTMPLIFRSLSPVVEEQPKTLSTVLYDNEPSVAYANKTYGKYKQSSLSREERLWSLIITVSSGYSFMESFPNSEEVEKCEQENCTGNIELFESPPCNTSSKTYEKKIKKNVAKRTFGKRCGSNKKSSFLGGKSKEKSVDTRILLREKNEINNETISKQSKLLEHFDEILDWSLCIEKESKSKYFT</sequence>
<feature type="region of interest" description="Disordered" evidence="1">
    <location>
        <begin position="369"/>
        <end position="394"/>
    </location>
</feature>
<evidence type="ECO:0000256" key="1">
    <source>
        <dbReference type="SAM" id="MobiDB-lite"/>
    </source>
</evidence>
<proteinExistence type="predicted"/>
<feature type="compositionally biased region" description="Polar residues" evidence="1">
    <location>
        <begin position="447"/>
        <end position="471"/>
    </location>
</feature>
<dbReference type="AlphaFoldDB" id="A0A8X6H1Z4"/>
<comment type="caution">
    <text evidence="2">The sequence shown here is derived from an EMBL/GenBank/DDBJ whole genome shotgun (WGS) entry which is preliminary data.</text>
</comment>
<feature type="compositionally biased region" description="Polar residues" evidence="1">
    <location>
        <begin position="423"/>
        <end position="432"/>
    </location>
</feature>
<evidence type="ECO:0000313" key="3">
    <source>
        <dbReference type="Proteomes" id="UP000887116"/>
    </source>
</evidence>
<name>A0A8X6H1Z4_TRICU</name>
<feature type="compositionally biased region" description="Basic and acidic residues" evidence="1">
    <location>
        <begin position="369"/>
        <end position="378"/>
    </location>
</feature>